<dbReference type="STRING" id="477690.SAMN05216474_0305"/>
<keyword evidence="1" id="KW-0812">Transmembrane</keyword>
<dbReference type="AlphaFoldDB" id="A0A1I6XMX2"/>
<evidence type="ECO:0000256" key="1">
    <source>
        <dbReference type="SAM" id="Phobius"/>
    </source>
</evidence>
<gene>
    <name evidence="2" type="ORF">SAMN05216474_0305</name>
</gene>
<feature type="transmembrane region" description="Helical" evidence="1">
    <location>
        <begin position="54"/>
        <end position="77"/>
    </location>
</feature>
<organism evidence="2 3">
    <name type="scientific">Lishizhenia tianjinensis</name>
    <dbReference type="NCBI Taxonomy" id="477690"/>
    <lineage>
        <taxon>Bacteria</taxon>
        <taxon>Pseudomonadati</taxon>
        <taxon>Bacteroidota</taxon>
        <taxon>Flavobacteriia</taxon>
        <taxon>Flavobacteriales</taxon>
        <taxon>Crocinitomicaceae</taxon>
        <taxon>Lishizhenia</taxon>
    </lineage>
</organism>
<evidence type="ECO:0000313" key="2">
    <source>
        <dbReference type="EMBL" id="SFT39311.1"/>
    </source>
</evidence>
<keyword evidence="1" id="KW-0472">Membrane</keyword>
<dbReference type="RefSeq" id="WP_090245566.1">
    <property type="nucleotide sequence ID" value="NZ_FPAS01000001.1"/>
</dbReference>
<sequence>METMKFARTAGVLYFLIAIIGGFSIMYVGESLFVEGDAKATFQNLIDKEGLFQLGLTGDLLIILIESLLTVMLMRLFKDFNPTAVNVAGFSRIAMAIIMSVNLIFYVAPYIMMKSGLALEQTDLENWSYLFLELHGMGVFAWQVFFAVHMIALSFLICKTQIAKWMQGFVFLGGIGYFTDCLYHFFFAENEMWSIVNGVLLGCAVIGELGFALHLILKGNKKIIPA</sequence>
<accession>A0A1I6XMX2</accession>
<keyword evidence="3" id="KW-1185">Reference proteome</keyword>
<evidence type="ECO:0000313" key="3">
    <source>
        <dbReference type="Proteomes" id="UP000236454"/>
    </source>
</evidence>
<reference evidence="2 3" key="1">
    <citation type="submission" date="2016-10" db="EMBL/GenBank/DDBJ databases">
        <authorList>
            <person name="de Groot N.N."/>
        </authorList>
    </citation>
    <scope>NUCLEOTIDE SEQUENCE [LARGE SCALE GENOMIC DNA]</scope>
    <source>
        <strain evidence="2 3">CGMCC 1.7005</strain>
    </source>
</reference>
<dbReference type="Pfam" id="PF14329">
    <property type="entry name" value="DUF4386"/>
    <property type="match status" value="1"/>
</dbReference>
<dbReference type="OrthoDB" id="1160166at2"/>
<feature type="transmembrane region" description="Helical" evidence="1">
    <location>
        <begin position="89"/>
        <end position="112"/>
    </location>
</feature>
<evidence type="ECO:0008006" key="4">
    <source>
        <dbReference type="Google" id="ProtNLM"/>
    </source>
</evidence>
<dbReference type="EMBL" id="FPAS01000001">
    <property type="protein sequence ID" value="SFT39311.1"/>
    <property type="molecule type" value="Genomic_DNA"/>
</dbReference>
<proteinExistence type="predicted"/>
<feature type="transmembrane region" description="Helical" evidence="1">
    <location>
        <begin position="169"/>
        <end position="186"/>
    </location>
</feature>
<keyword evidence="1" id="KW-1133">Transmembrane helix</keyword>
<feature type="transmembrane region" description="Helical" evidence="1">
    <location>
        <begin position="12"/>
        <end position="34"/>
    </location>
</feature>
<feature type="transmembrane region" description="Helical" evidence="1">
    <location>
        <begin position="192"/>
        <end position="217"/>
    </location>
</feature>
<dbReference type="Proteomes" id="UP000236454">
    <property type="component" value="Unassembled WGS sequence"/>
</dbReference>
<feature type="transmembrane region" description="Helical" evidence="1">
    <location>
        <begin position="132"/>
        <end position="157"/>
    </location>
</feature>
<protein>
    <recommendedName>
        <fullName evidence="4">DUF4386 domain-containing protein</fullName>
    </recommendedName>
</protein>
<name>A0A1I6XMX2_9FLAO</name>
<dbReference type="InterPro" id="IPR025495">
    <property type="entry name" value="DUF4386"/>
</dbReference>